<sequence length="50" mass="5777">MRIVSPERIRHPWHSGTPEKSCHAVCVKIFLEGADEEKKWEDTLLSKCTP</sequence>
<gene>
    <name evidence="1" type="ORF">HMPREF3213_03673</name>
</gene>
<dbReference type="Proteomes" id="UP000070376">
    <property type="component" value="Unassembled WGS sequence"/>
</dbReference>
<evidence type="ECO:0000313" key="2">
    <source>
        <dbReference type="Proteomes" id="UP000070376"/>
    </source>
</evidence>
<dbReference type="AlphaFoldDB" id="A0A133KBE5"/>
<dbReference type="EMBL" id="LRPN01000187">
    <property type="protein sequence ID" value="KWZ76839.1"/>
    <property type="molecule type" value="Genomic_DNA"/>
</dbReference>
<protein>
    <submittedName>
        <fullName evidence="1">Uncharacterized protein</fullName>
    </submittedName>
</protein>
<evidence type="ECO:0000313" key="1">
    <source>
        <dbReference type="EMBL" id="KWZ76839.1"/>
    </source>
</evidence>
<proteinExistence type="predicted"/>
<reference evidence="2" key="1">
    <citation type="submission" date="2016-01" db="EMBL/GenBank/DDBJ databases">
        <authorList>
            <person name="Mitreva M."/>
            <person name="Pepin K.H."/>
            <person name="Mihindukulasuriya K.A."/>
            <person name="Fulton R."/>
            <person name="Fronick C."/>
            <person name="O'Laughlin M."/>
            <person name="Miner T."/>
            <person name="Herter B."/>
            <person name="Rosa B.A."/>
            <person name="Cordes M."/>
            <person name="Tomlinson C."/>
            <person name="Wollam A."/>
            <person name="Palsikar V.B."/>
            <person name="Mardis E.R."/>
            <person name="Wilson R.K."/>
        </authorList>
    </citation>
    <scope>NUCLEOTIDE SEQUENCE [LARGE SCALE GENOMIC DNA]</scope>
    <source>
        <strain evidence="2">GED7749B</strain>
    </source>
</reference>
<organism evidence="1 2">
    <name type="scientific">Heyndrickxia coagulans</name>
    <name type="common">Weizmannia coagulans</name>
    <dbReference type="NCBI Taxonomy" id="1398"/>
    <lineage>
        <taxon>Bacteria</taxon>
        <taxon>Bacillati</taxon>
        <taxon>Bacillota</taxon>
        <taxon>Bacilli</taxon>
        <taxon>Bacillales</taxon>
        <taxon>Bacillaceae</taxon>
        <taxon>Heyndrickxia</taxon>
    </lineage>
</organism>
<comment type="caution">
    <text evidence="1">The sequence shown here is derived from an EMBL/GenBank/DDBJ whole genome shotgun (WGS) entry which is preliminary data.</text>
</comment>
<accession>A0A133KBE5</accession>
<dbReference type="PATRIC" id="fig|1398.22.peg.3680"/>
<name>A0A133KBE5_HEYCO</name>